<dbReference type="InterPro" id="IPR001611">
    <property type="entry name" value="Leu-rich_rpt"/>
</dbReference>
<dbReference type="GO" id="GO:0005886">
    <property type="term" value="C:plasma membrane"/>
    <property type="evidence" value="ECO:0007669"/>
    <property type="project" value="TreeGrafter"/>
</dbReference>
<feature type="region of interest" description="Disordered" evidence="4">
    <location>
        <begin position="496"/>
        <end position="517"/>
    </location>
</feature>
<keyword evidence="1" id="KW-0433">Leucine-rich repeat</keyword>
<dbReference type="FunFam" id="3.80.10.10:FF:001360">
    <property type="entry name" value="Uncharacterized protein"/>
    <property type="match status" value="1"/>
</dbReference>
<dbReference type="Gene3D" id="3.80.10.10">
    <property type="entry name" value="Ribonuclease Inhibitor"/>
    <property type="match status" value="2"/>
</dbReference>
<evidence type="ECO:0000256" key="1">
    <source>
        <dbReference type="ARBA" id="ARBA00022614"/>
    </source>
</evidence>
<dbReference type="Pfam" id="PF00560">
    <property type="entry name" value="LRR_1"/>
    <property type="match status" value="1"/>
</dbReference>
<keyword evidence="3" id="KW-0677">Repeat</keyword>
<dbReference type="OMA" id="RCECRYL"/>
<sequence>MPSAVVGHHDSRGRASSRNSDTNKNIGRLCSCSDGSVIDRIRSLTFDGQTRRIQKEQHQQQPQLQRQQQRQRYNRSCLLRCGTFLTSLWSARMGLGRWPGFALVVCLLLGTLSSSTGASMTLNNAGTSSSNSNSHDENSSGRVGQSKSLAAPSTLCPPRCKCYPNKQILCQEAGLNSLPTKYIPKDARQIQMMSNSISLIPTDAFKHFRHLKKLLLDNNQITVVAPNAFRGLKHMEELSLQNNPLTVLASYSFSGLQHIQFLNLGYNRIQSIEANAFADSRDIEHISLDANPLVIIKTKAFNDIRDVGVIYMPLRVDTIQADAFHGLENVTELAFDQMKSDAIGQFAFRGLNKVDRIIISNSVVRVFDSGAFTGLKDANTILLEGNIIQTIKAATFAGTRNVRSVKLVNNRITNLVPGSLDGLSPEVRQLRGNFIPCDCRLAWIQAVLKMSHAINTTFCSEPSEFHNTTVAHALEVQRAQEQLSFNQVHTSCRPEDFEPKKGYSEQQKVNTATTAAARRRNTASSPILLTLLITTWSLAL</sequence>
<keyword evidence="2" id="KW-0732">Signal</keyword>
<evidence type="ECO:0000256" key="3">
    <source>
        <dbReference type="ARBA" id="ARBA00022737"/>
    </source>
</evidence>
<dbReference type="AlphaFoldDB" id="A0A7M7JPQ8"/>
<evidence type="ECO:0000256" key="4">
    <source>
        <dbReference type="SAM" id="MobiDB-lite"/>
    </source>
</evidence>
<accession>A0A7M7JPQ8</accession>
<evidence type="ECO:0000313" key="5">
    <source>
        <dbReference type="EnsemblMetazoa" id="XP_022654397"/>
    </source>
</evidence>
<evidence type="ECO:0000313" key="6">
    <source>
        <dbReference type="Proteomes" id="UP000594260"/>
    </source>
</evidence>
<dbReference type="SUPFAM" id="SSF52058">
    <property type="entry name" value="L domain-like"/>
    <property type="match status" value="1"/>
</dbReference>
<dbReference type="Pfam" id="PF13855">
    <property type="entry name" value="LRR_8"/>
    <property type="match status" value="1"/>
</dbReference>
<protein>
    <submittedName>
        <fullName evidence="5">Uncharacterized protein</fullName>
    </submittedName>
</protein>
<dbReference type="EnsemblMetazoa" id="XM_022798662">
    <property type="protein sequence ID" value="XP_022654397"/>
    <property type="gene ID" value="LOC111247569"/>
</dbReference>
<feature type="region of interest" description="Disordered" evidence="4">
    <location>
        <begin position="1"/>
        <end position="22"/>
    </location>
</feature>
<keyword evidence="6" id="KW-1185">Reference proteome</keyword>
<dbReference type="RefSeq" id="XP_022654397.1">
    <property type="nucleotide sequence ID" value="XM_022798662.1"/>
</dbReference>
<name>A0A7M7JPQ8_VARDE</name>
<dbReference type="InterPro" id="IPR032675">
    <property type="entry name" value="LRR_dom_sf"/>
</dbReference>
<proteinExistence type="predicted"/>
<reference evidence="5" key="1">
    <citation type="submission" date="2021-01" db="UniProtKB">
        <authorList>
            <consortium name="EnsemblMetazoa"/>
        </authorList>
    </citation>
    <scope>IDENTIFICATION</scope>
</reference>
<organism evidence="5 6">
    <name type="scientific">Varroa destructor</name>
    <name type="common">Honeybee mite</name>
    <dbReference type="NCBI Taxonomy" id="109461"/>
    <lineage>
        <taxon>Eukaryota</taxon>
        <taxon>Metazoa</taxon>
        <taxon>Ecdysozoa</taxon>
        <taxon>Arthropoda</taxon>
        <taxon>Chelicerata</taxon>
        <taxon>Arachnida</taxon>
        <taxon>Acari</taxon>
        <taxon>Parasitiformes</taxon>
        <taxon>Mesostigmata</taxon>
        <taxon>Gamasina</taxon>
        <taxon>Dermanyssoidea</taxon>
        <taxon>Varroidae</taxon>
        <taxon>Varroa</taxon>
    </lineage>
</organism>
<dbReference type="PANTHER" id="PTHR24369">
    <property type="entry name" value="ANTIGEN BSP, PUTATIVE-RELATED"/>
    <property type="match status" value="1"/>
</dbReference>
<dbReference type="OrthoDB" id="6363818at2759"/>
<evidence type="ECO:0000256" key="2">
    <source>
        <dbReference type="ARBA" id="ARBA00022729"/>
    </source>
</evidence>
<dbReference type="Proteomes" id="UP000594260">
    <property type="component" value="Unplaced"/>
</dbReference>
<feature type="compositionally biased region" description="Low complexity" evidence="4">
    <location>
        <begin position="123"/>
        <end position="133"/>
    </location>
</feature>
<dbReference type="InterPro" id="IPR050541">
    <property type="entry name" value="LRR_TM_domain-containing"/>
</dbReference>
<dbReference type="GeneID" id="111247569"/>
<dbReference type="SMART" id="SM00369">
    <property type="entry name" value="LRR_TYP"/>
    <property type="match status" value="3"/>
</dbReference>
<dbReference type="PANTHER" id="PTHR24369:SF210">
    <property type="entry name" value="CHAOPTIN-RELATED"/>
    <property type="match status" value="1"/>
</dbReference>
<dbReference type="KEGG" id="vde:111247569"/>
<dbReference type="InParanoid" id="A0A7M7JPQ8"/>
<dbReference type="InterPro" id="IPR003591">
    <property type="entry name" value="Leu-rich_rpt_typical-subtyp"/>
</dbReference>
<feature type="region of interest" description="Disordered" evidence="4">
    <location>
        <begin position="123"/>
        <end position="148"/>
    </location>
</feature>
<dbReference type="InterPro" id="IPR026906">
    <property type="entry name" value="LRR_5"/>
</dbReference>
<dbReference type="Pfam" id="PF13306">
    <property type="entry name" value="LRR_5"/>
    <property type="match status" value="1"/>
</dbReference>